<dbReference type="Proteomes" id="UP000239706">
    <property type="component" value="Unassembled WGS sequence"/>
</dbReference>
<evidence type="ECO:0000256" key="4">
    <source>
        <dbReference type="ARBA" id="ARBA00023163"/>
    </source>
</evidence>
<evidence type="ECO:0000313" key="5">
    <source>
        <dbReference type="EMBL" id="PRR78120.1"/>
    </source>
</evidence>
<dbReference type="PIRSF" id="PIRSF019455">
    <property type="entry name" value="CopR_AtkY"/>
    <property type="match status" value="1"/>
</dbReference>
<name>A0A2T0B2J7_9CLOT</name>
<evidence type="ECO:0000256" key="2">
    <source>
        <dbReference type="ARBA" id="ARBA00023015"/>
    </source>
</evidence>
<evidence type="ECO:0000256" key="1">
    <source>
        <dbReference type="ARBA" id="ARBA00011046"/>
    </source>
</evidence>
<organism evidence="5 6">
    <name type="scientific">Clostridium liquoris</name>
    <dbReference type="NCBI Taxonomy" id="1289519"/>
    <lineage>
        <taxon>Bacteria</taxon>
        <taxon>Bacillati</taxon>
        <taxon>Bacillota</taxon>
        <taxon>Clostridia</taxon>
        <taxon>Eubacteriales</taxon>
        <taxon>Clostridiaceae</taxon>
        <taxon>Clostridium</taxon>
    </lineage>
</organism>
<gene>
    <name evidence="5" type="primary">mecI</name>
    <name evidence="5" type="ORF">CLLI_18840</name>
</gene>
<dbReference type="Pfam" id="PF03965">
    <property type="entry name" value="Penicillinase_R"/>
    <property type="match status" value="1"/>
</dbReference>
<dbReference type="Gene3D" id="1.10.4040.10">
    <property type="entry name" value="Penicillinase repressor domain"/>
    <property type="match status" value="1"/>
</dbReference>
<dbReference type="SUPFAM" id="SSF46785">
    <property type="entry name" value="Winged helix' DNA-binding domain"/>
    <property type="match status" value="1"/>
</dbReference>
<dbReference type="InterPro" id="IPR036388">
    <property type="entry name" value="WH-like_DNA-bd_sf"/>
</dbReference>
<reference evidence="5 6" key="1">
    <citation type="submission" date="2018-03" db="EMBL/GenBank/DDBJ databases">
        <title>Genome sequence of Clostridium liquoris DSM 100320.</title>
        <authorList>
            <person name="Poehlein A."/>
            <person name="Daniel R."/>
        </authorList>
    </citation>
    <scope>NUCLEOTIDE SEQUENCE [LARGE SCALE GENOMIC DNA]</scope>
    <source>
        <strain evidence="5 6">DSM 100320</strain>
    </source>
</reference>
<dbReference type="GO" id="GO:0003677">
    <property type="term" value="F:DNA binding"/>
    <property type="evidence" value="ECO:0007669"/>
    <property type="project" value="UniProtKB-KW"/>
</dbReference>
<evidence type="ECO:0000313" key="6">
    <source>
        <dbReference type="Proteomes" id="UP000239706"/>
    </source>
</evidence>
<dbReference type="InterPro" id="IPR005650">
    <property type="entry name" value="BlaI_family"/>
</dbReference>
<keyword evidence="4" id="KW-0804">Transcription</keyword>
<dbReference type="AlphaFoldDB" id="A0A2T0B2J7"/>
<dbReference type="EMBL" id="PVXO01000051">
    <property type="protein sequence ID" value="PRR78120.1"/>
    <property type="molecule type" value="Genomic_DNA"/>
</dbReference>
<evidence type="ECO:0000256" key="3">
    <source>
        <dbReference type="ARBA" id="ARBA00023125"/>
    </source>
</evidence>
<dbReference type="OrthoDB" id="9795583at2"/>
<keyword evidence="6" id="KW-1185">Reference proteome</keyword>
<dbReference type="Gene3D" id="1.10.10.10">
    <property type="entry name" value="Winged helix-like DNA-binding domain superfamily/Winged helix DNA-binding domain"/>
    <property type="match status" value="1"/>
</dbReference>
<dbReference type="InterPro" id="IPR036390">
    <property type="entry name" value="WH_DNA-bd_sf"/>
</dbReference>
<dbReference type="RefSeq" id="WP_106063964.1">
    <property type="nucleotide sequence ID" value="NZ_PVXO01000051.1"/>
</dbReference>
<proteinExistence type="inferred from homology"/>
<accession>A0A2T0B2J7</accession>
<comment type="caution">
    <text evidence="5">The sequence shown here is derived from an EMBL/GenBank/DDBJ whole genome shotgun (WGS) entry which is preliminary data.</text>
</comment>
<keyword evidence="2" id="KW-0805">Transcription regulation</keyword>
<comment type="similarity">
    <text evidence="1">Belongs to the BlaI transcriptional regulatory family.</text>
</comment>
<protein>
    <submittedName>
        <fullName evidence="5">Methicillin resistance regulatory protein MecI</fullName>
    </submittedName>
</protein>
<sequence>MSKYNISEAEWKVMTCLWKEPNLTLKQISESLKDTKWSYTTIRTLVTRLMEKGAIDADKSSSSNFRYFPVAPEKECKVQETKSFLTRVFNGSVSMMISTLAKQEELSSKEIAELKKIIENMDGGK</sequence>
<keyword evidence="3" id="KW-0238">DNA-binding</keyword>
<dbReference type="GO" id="GO:0045892">
    <property type="term" value="P:negative regulation of DNA-templated transcription"/>
    <property type="evidence" value="ECO:0007669"/>
    <property type="project" value="InterPro"/>
</dbReference>